<organism evidence="3 4">
    <name type="scientific">Reticulibacter mediterranei</name>
    <dbReference type="NCBI Taxonomy" id="2778369"/>
    <lineage>
        <taxon>Bacteria</taxon>
        <taxon>Bacillati</taxon>
        <taxon>Chloroflexota</taxon>
        <taxon>Ktedonobacteria</taxon>
        <taxon>Ktedonobacterales</taxon>
        <taxon>Reticulibacteraceae</taxon>
        <taxon>Reticulibacter</taxon>
    </lineage>
</organism>
<evidence type="ECO:0000256" key="2">
    <source>
        <dbReference type="SAM" id="Phobius"/>
    </source>
</evidence>
<comment type="caution">
    <text evidence="3">The sequence shown here is derived from an EMBL/GenBank/DDBJ whole genome shotgun (WGS) entry which is preliminary data.</text>
</comment>
<dbReference type="InterPro" id="IPR015943">
    <property type="entry name" value="WD40/YVTN_repeat-like_dom_sf"/>
</dbReference>
<dbReference type="PANTHER" id="PTHR40274:SF3">
    <property type="entry name" value="VIRGINIAMYCIN B LYASE"/>
    <property type="match status" value="1"/>
</dbReference>
<dbReference type="SUPFAM" id="SSF63829">
    <property type="entry name" value="Calcium-dependent phosphotriesterase"/>
    <property type="match status" value="2"/>
</dbReference>
<dbReference type="Proteomes" id="UP000597444">
    <property type="component" value="Unassembled WGS sequence"/>
</dbReference>
<keyword evidence="2" id="KW-0812">Transmembrane</keyword>
<sequence>MENRKQIVTSMVAAATVIISAVLALGVLNPILQSEADASVADFAIPAGADPWGTAFDSQGHVWVALPGCDPSPQCPAGTAPGKIAVFDPATKTWIKTIQLPGGYGQLLFLAFDRNGAIWFPMLSTNSLGEYDPNQDRFHQWTVPTANAGPWAVAVDKSGIVWFTEHYTNQIASFNPTTQTFKEIATPDANSQPYGITVDAQNNVWFTQNVDTVAAIDEYTTAGVLNVYKVRNTSTSGTGLTPHMLTTDANGNIWWSEGWVTMAGMLNVAQASPGTNNGVTEYNYTGSGHTSGISASPDGRIWVTDSLMNVVGYIPVGGDSFTFYNVPGNHPHDGLNVDSQNRAWFDEEFSNALGLALPSASVTPTVTTSTTITSTPAPGTILGQDTFQRTDQPLWGTASDGQKWGGDANSSSAFSIVGNMGQIANGTSAYNAVLGPSVPDAEALFTGSLNNFANANLGAVLRWKDTNNWYKAYINGTNLIIQSKVNGTTTTLKSVAFPATAGTAYNVRFRAVGSALSVRVWQTGTTEPNIWQASVNDSALASGQVGMRIQLASGVTAKITSFSASVPGNTGTATTTPTVTATTTPSPTATPAPGTILGQDTFQRANQSFWGTASDGQTWGGDANMLTNFSIVSNAGVFANSNTSNSAVLGPTATNAEVVLSGSISDFTNNNFGPVVRWSDGNNWYKAFIDGSSLYIQKKVNGTTTMLKSVPFTAAPGTSYMLHFSVSGSTLSANIWPSSGTEPSGWMASTTDSSLTAGQCGIRLLSQNGATTTITSFVARTL</sequence>
<dbReference type="EMBL" id="BNJK01000001">
    <property type="protein sequence ID" value="GHO95732.1"/>
    <property type="molecule type" value="Genomic_DNA"/>
</dbReference>
<keyword evidence="4" id="KW-1185">Reference proteome</keyword>
<dbReference type="AlphaFoldDB" id="A0A8J3N624"/>
<evidence type="ECO:0000313" key="3">
    <source>
        <dbReference type="EMBL" id="GHO95732.1"/>
    </source>
</evidence>
<dbReference type="Gene3D" id="2.60.120.560">
    <property type="entry name" value="Exo-inulinase, domain 1"/>
    <property type="match status" value="2"/>
</dbReference>
<name>A0A8J3N624_9CHLR</name>
<reference evidence="3" key="1">
    <citation type="submission" date="2020-10" db="EMBL/GenBank/DDBJ databases">
        <title>Taxonomic study of unclassified bacteria belonging to the class Ktedonobacteria.</title>
        <authorList>
            <person name="Yabe S."/>
            <person name="Wang C.M."/>
            <person name="Zheng Y."/>
            <person name="Sakai Y."/>
            <person name="Cavaletti L."/>
            <person name="Monciardini P."/>
            <person name="Donadio S."/>
        </authorList>
    </citation>
    <scope>NUCLEOTIDE SEQUENCE</scope>
    <source>
        <strain evidence="3">ID150040</strain>
    </source>
</reference>
<keyword evidence="2" id="KW-1133">Transmembrane helix</keyword>
<feature type="transmembrane region" description="Helical" evidence="2">
    <location>
        <begin position="7"/>
        <end position="28"/>
    </location>
</feature>
<gene>
    <name evidence="3" type="ORF">KSF_057800</name>
</gene>
<accession>A0A8J3N624</accession>
<dbReference type="PANTHER" id="PTHR40274">
    <property type="entry name" value="VIRGINIAMYCIN B LYASE"/>
    <property type="match status" value="1"/>
</dbReference>
<dbReference type="Pfam" id="PF24684">
    <property type="entry name" value="Vgb_lyase"/>
    <property type="match status" value="1"/>
</dbReference>
<dbReference type="RefSeq" id="WP_220206398.1">
    <property type="nucleotide sequence ID" value="NZ_BNJK01000001.1"/>
</dbReference>
<evidence type="ECO:0000313" key="4">
    <source>
        <dbReference type="Proteomes" id="UP000597444"/>
    </source>
</evidence>
<feature type="compositionally biased region" description="Low complexity" evidence="1">
    <location>
        <begin position="567"/>
        <end position="593"/>
    </location>
</feature>
<evidence type="ECO:0000256" key="1">
    <source>
        <dbReference type="SAM" id="MobiDB-lite"/>
    </source>
</evidence>
<proteinExistence type="predicted"/>
<protein>
    <submittedName>
        <fullName evidence="3">Uncharacterized protein</fullName>
    </submittedName>
</protein>
<feature type="region of interest" description="Disordered" evidence="1">
    <location>
        <begin position="566"/>
        <end position="593"/>
    </location>
</feature>
<dbReference type="Gene3D" id="2.130.10.10">
    <property type="entry name" value="YVTN repeat-like/Quinoprotein amine dehydrogenase"/>
    <property type="match status" value="1"/>
</dbReference>
<keyword evidence="2" id="KW-0472">Membrane</keyword>
<dbReference type="InterPro" id="IPR051344">
    <property type="entry name" value="Vgb"/>
</dbReference>